<proteinExistence type="predicted"/>
<accession>A0A8X6TKY4</accession>
<evidence type="ECO:0000313" key="3">
    <source>
        <dbReference type="Proteomes" id="UP000887013"/>
    </source>
</evidence>
<feature type="non-terminal residue" evidence="2">
    <location>
        <position position="100"/>
    </location>
</feature>
<keyword evidence="1" id="KW-0732">Signal</keyword>
<dbReference type="EMBL" id="BMAW01105385">
    <property type="protein sequence ID" value="GFT19031.1"/>
    <property type="molecule type" value="Genomic_DNA"/>
</dbReference>
<reference evidence="2" key="1">
    <citation type="submission" date="2020-08" db="EMBL/GenBank/DDBJ databases">
        <title>Multicomponent nature underlies the extraordinary mechanical properties of spider dragline silk.</title>
        <authorList>
            <person name="Kono N."/>
            <person name="Nakamura H."/>
            <person name="Mori M."/>
            <person name="Yoshida Y."/>
            <person name="Ohtoshi R."/>
            <person name="Malay A.D."/>
            <person name="Moran D.A.P."/>
            <person name="Tomita M."/>
            <person name="Numata K."/>
            <person name="Arakawa K."/>
        </authorList>
    </citation>
    <scope>NUCLEOTIDE SEQUENCE</scope>
</reference>
<name>A0A8X6TKY4_NEPPI</name>
<gene>
    <name evidence="2" type="ORF">NPIL_134151</name>
</gene>
<comment type="caution">
    <text evidence="2">The sequence shown here is derived from an EMBL/GenBank/DDBJ whole genome shotgun (WGS) entry which is preliminary data.</text>
</comment>
<dbReference type="AlphaFoldDB" id="A0A8X6TKY4"/>
<feature type="signal peptide" evidence="1">
    <location>
        <begin position="1"/>
        <end position="19"/>
    </location>
</feature>
<feature type="chain" id="PRO_5036447120" evidence="1">
    <location>
        <begin position="20"/>
        <end position="100"/>
    </location>
</feature>
<keyword evidence="3" id="KW-1185">Reference proteome</keyword>
<protein>
    <submittedName>
        <fullName evidence="2">Uncharacterized protein</fullName>
    </submittedName>
</protein>
<organism evidence="2 3">
    <name type="scientific">Nephila pilipes</name>
    <name type="common">Giant wood spider</name>
    <name type="synonym">Nephila maculata</name>
    <dbReference type="NCBI Taxonomy" id="299642"/>
    <lineage>
        <taxon>Eukaryota</taxon>
        <taxon>Metazoa</taxon>
        <taxon>Ecdysozoa</taxon>
        <taxon>Arthropoda</taxon>
        <taxon>Chelicerata</taxon>
        <taxon>Arachnida</taxon>
        <taxon>Araneae</taxon>
        <taxon>Araneomorphae</taxon>
        <taxon>Entelegynae</taxon>
        <taxon>Araneoidea</taxon>
        <taxon>Nephilidae</taxon>
        <taxon>Nephila</taxon>
    </lineage>
</organism>
<evidence type="ECO:0000256" key="1">
    <source>
        <dbReference type="SAM" id="SignalP"/>
    </source>
</evidence>
<dbReference type="Proteomes" id="UP000887013">
    <property type="component" value="Unassembled WGS sequence"/>
</dbReference>
<sequence>RQLNAFGAGLLILQAVIYACEVKASCDERQGVLSLLDVAEDSVFKVKGLVPDCAFKRKFISISRLSKEPIAAMISRCFGIPRIHHCGTESSIDGPLLGEI</sequence>
<evidence type="ECO:0000313" key="2">
    <source>
        <dbReference type="EMBL" id="GFT19031.1"/>
    </source>
</evidence>